<evidence type="ECO:0000256" key="1">
    <source>
        <dbReference type="SAM" id="MobiDB-lite"/>
    </source>
</evidence>
<feature type="region of interest" description="Disordered" evidence="1">
    <location>
        <begin position="383"/>
        <end position="416"/>
    </location>
</feature>
<feature type="region of interest" description="Disordered" evidence="1">
    <location>
        <begin position="1"/>
        <end position="174"/>
    </location>
</feature>
<proteinExistence type="predicted"/>
<feature type="compositionally biased region" description="Polar residues" evidence="1">
    <location>
        <begin position="259"/>
        <end position="270"/>
    </location>
</feature>
<accession>A0AA39XX69</accession>
<evidence type="ECO:0000313" key="3">
    <source>
        <dbReference type="Proteomes" id="UP001174936"/>
    </source>
</evidence>
<evidence type="ECO:0000313" key="2">
    <source>
        <dbReference type="EMBL" id="KAK0641898.1"/>
    </source>
</evidence>
<keyword evidence="3" id="KW-1185">Reference proteome</keyword>
<feature type="compositionally biased region" description="Polar residues" evidence="1">
    <location>
        <begin position="27"/>
        <end position="38"/>
    </location>
</feature>
<feature type="compositionally biased region" description="Polar residues" evidence="1">
    <location>
        <begin position="69"/>
        <end position="80"/>
    </location>
</feature>
<gene>
    <name evidence="2" type="ORF">B0T16DRAFT_461924</name>
</gene>
<reference evidence="2" key="1">
    <citation type="submission" date="2023-06" db="EMBL/GenBank/DDBJ databases">
        <title>Genome-scale phylogeny and comparative genomics of the fungal order Sordariales.</title>
        <authorList>
            <consortium name="Lawrence Berkeley National Laboratory"/>
            <person name="Hensen N."/>
            <person name="Bonometti L."/>
            <person name="Westerberg I."/>
            <person name="Brannstrom I.O."/>
            <person name="Guillou S."/>
            <person name="Cros-Aarteil S."/>
            <person name="Calhoun S."/>
            <person name="Haridas S."/>
            <person name="Kuo A."/>
            <person name="Mondo S."/>
            <person name="Pangilinan J."/>
            <person name="Riley R."/>
            <person name="Labutti K."/>
            <person name="Andreopoulos B."/>
            <person name="Lipzen A."/>
            <person name="Chen C."/>
            <person name="Yanf M."/>
            <person name="Daum C."/>
            <person name="Ng V."/>
            <person name="Clum A."/>
            <person name="Steindorff A."/>
            <person name="Ohm R."/>
            <person name="Martin F."/>
            <person name="Silar P."/>
            <person name="Natvig D."/>
            <person name="Lalanne C."/>
            <person name="Gautier V."/>
            <person name="Ament-Velasquez S.L."/>
            <person name="Kruys A."/>
            <person name="Hutchinson M.I."/>
            <person name="Powell A.J."/>
            <person name="Barry K."/>
            <person name="Miller A.N."/>
            <person name="Grigoriev I.V."/>
            <person name="Debuchy R."/>
            <person name="Gladieux P."/>
            <person name="Thoren M.H."/>
            <person name="Johannesson H."/>
        </authorList>
    </citation>
    <scope>NUCLEOTIDE SEQUENCE</scope>
    <source>
        <strain evidence="2">SMH2532-1</strain>
    </source>
</reference>
<organism evidence="2 3">
    <name type="scientific">Cercophora newfieldiana</name>
    <dbReference type="NCBI Taxonomy" id="92897"/>
    <lineage>
        <taxon>Eukaryota</taxon>
        <taxon>Fungi</taxon>
        <taxon>Dikarya</taxon>
        <taxon>Ascomycota</taxon>
        <taxon>Pezizomycotina</taxon>
        <taxon>Sordariomycetes</taxon>
        <taxon>Sordariomycetidae</taxon>
        <taxon>Sordariales</taxon>
        <taxon>Lasiosphaeriaceae</taxon>
        <taxon>Cercophora</taxon>
    </lineage>
</organism>
<dbReference type="AlphaFoldDB" id="A0AA39XX69"/>
<dbReference type="Proteomes" id="UP001174936">
    <property type="component" value="Unassembled WGS sequence"/>
</dbReference>
<dbReference type="EMBL" id="JAULSV010000006">
    <property type="protein sequence ID" value="KAK0641898.1"/>
    <property type="molecule type" value="Genomic_DNA"/>
</dbReference>
<sequence length="416" mass="46685">MSHLRNDPDLKKKSSFRDRLKWPASKSAASTQPSQQQEAAPKKRAAYRPKHAASDFSRLAAPIVPRRITSLTPDNHNSPVLSLSLSSQRRSAEKEGRRDSDQFLKRPQEVAGIEVGIFGTSPREQENGPVRADRRLSQTSHGRSARTFDDIPSVGRSSSSRKSRQNSGSEPSLRTARAALRIPISTTPIVWDLDLEGIELPPRPEQLETVEQEPSPPATPVQETPEAKDPPRPSSPSDFELFLARAEAEDRAKRERAWQTITSRSSSTPTAHMPIVRPNPHQQFASNRAGARPRNPSRKNSAQYLLDDREQDHSRKYPSAAQKGSYAVTPKASTQALRDKVSMQSIAVYSISDDRREEEAERVRTLRRESSIAQRIAEYIRPPRDQPLYHSASRSSMRRGAFQGSVRPTIFKRVDE</sequence>
<protein>
    <submittedName>
        <fullName evidence="2">Uncharacterized protein</fullName>
    </submittedName>
</protein>
<comment type="caution">
    <text evidence="2">The sequence shown here is derived from an EMBL/GenBank/DDBJ whole genome shotgun (WGS) entry which is preliminary data.</text>
</comment>
<feature type="compositionally biased region" description="Basic and acidic residues" evidence="1">
    <location>
        <begin position="246"/>
        <end position="257"/>
    </location>
</feature>
<feature type="compositionally biased region" description="Basic and acidic residues" evidence="1">
    <location>
        <begin position="90"/>
        <end position="108"/>
    </location>
</feature>
<name>A0AA39XX69_9PEZI</name>
<feature type="compositionally biased region" description="Basic and acidic residues" evidence="1">
    <location>
        <begin position="123"/>
        <end position="136"/>
    </location>
</feature>
<feature type="compositionally biased region" description="Basic and acidic residues" evidence="1">
    <location>
        <begin position="306"/>
        <end position="315"/>
    </location>
</feature>
<feature type="compositionally biased region" description="Basic and acidic residues" evidence="1">
    <location>
        <begin position="1"/>
        <end position="21"/>
    </location>
</feature>
<feature type="region of interest" description="Disordered" evidence="1">
    <location>
        <begin position="204"/>
        <end position="339"/>
    </location>
</feature>
<feature type="compositionally biased region" description="Basic residues" evidence="1">
    <location>
        <begin position="42"/>
        <end position="51"/>
    </location>
</feature>